<dbReference type="InterPro" id="IPR054470">
    <property type="entry name" value="FIMAH_dom"/>
</dbReference>
<sequence length="1960" mass="220744">MYKRRTKRMATMMAGVMGLSVFSSFAPAVTAEESTEDTNSLRVHYDYGDLDVAELGLWFFGEGVEEMPGEWPEGKWFSDYGTTDYGAYVDIEFEEGTEELGLVINNRDGNNVSEDDITIDILAEEMDEVWISHDEHVYYYEPIEFDDQVRLHYQPEGDTVEPMGFWGWGGVAHSFDHWLDDALRFSDDQTGEYGSYIDIDVESSANGFGFLLVDTETEDQTDDLNFNERDVHSQIFMREGDETVYTNPYYVAHEEEEREYREGEYDIAVSGSADGAFHYDENAIVDIDIENNSDVEIDELSIDASQLGGSSELNVSTELNRVTIAATHDTEPGTYELPIRAVDEEGGVYEGSATVEVAAREKAEGEFDWDEAMIYFMLTDRFYDGNPDNNDPYGLDYSQYDDENPRGTYQGGDFAGVTQNLDYLDDLGVNTVWITPIVENIAHDVEWDAEAGNYFGYHGYWASDFEELNPHLGTLEEFHELIDAAAERDMKIMVDVVLNHPGYDVRPEDALPEGEAPDGYPDEEIVERFDGMIRDNPGSDDLTMELAGLPDFETENPEVREQLVDWQTAWLDRSTTENGNAISYYRVDTVKHVDDTTWQHFKNELTEKDPSFKMIGESWGAGQNNDHGYLRTGTMDSLLDFEFKNSARDFARGDMESVNNDLIERNEGMDSAALLGQFLGSHDEEGFLYNHGEEALMIGSALQMTAKGQPVIYYGEELGQSGDDNWPEYDNRYDFAWDDVEGNPFHEHYTKLLDFRGEHSELFARGTRSETAGSDDEGYLVFERAYEGENVFVGLNTADDAQEVTLNTTEADTVVTDAYSGESVTAEDGTLTMTIPAPADGGTVLLTTENGTITDGEGADTPSEDSDIPEDHLRVHFDAGDRNISSLGVWYWDGAAVPSEENASWPGEQRFSEDRMSDFGPYYDIELEPGADRLSMLVNNTGGENITGDVNVDLIHEDMNEIWMYEDGSYSLAEPADIGDDEVRIHYYSEDSYDYDSIWHFEDTLSPSDDWPTGATPFAGEGRYGLYADIELAENAEEIGFLFLNQESGDQSADMSYSDLERSNQIFVKAGTDQAFNNPYYVMMDGVQSAEVVSDERIEVRFSGTGGLTEEQLMEELTITDRNGEAVSFDSVTIDSDTVVSLHGSFDLEQAPFTITFNERTAQAIIGWQLKDELYSYDGDLGAELHEDGSVTLKVWSPSADDVSVRLYDKDDQDNVIGDDVAMERQDRGVWEVTLDESTTGVSDHTGYYYHYMIERDGETVEALDPYAPSMAAWDSGADDAYIGKAAIVDPSAIGPDLDFAEIDGFEKREDAIIYELHVRDFTSDPSIEDELDSEFGTFSAFAERLDYLEELGVTHVQLLPVMSYFFSNEFAADERMLDYASTQTNYNWGYDPHSYFSLTGMYSEDPEDAEKRIEEFKNLIHEIHERDMGVILDVVYNHTAREHIFEDLEPNYYHFMDADGTSRISFGGGRLGTTHEMSRRILVDSIMYWVEEFKVDGFRFDMMGDHDAESIQIAYDKAKEVNPNVVMIGEGWVTYVGDETDPDVQPADQQWMQYTESVGSFSDDFRNELKSGFGSEGEPRFITGGARDIERIYNNVTANPSNFTATNPGDVVPYIAAHDNLTLHDVIAQSIQKDPKDHQEEIHQRIRLGNAMVMTAQGTAFVHGGQEFGRTKQFRDDDFIGPVAEEDAPYKSTYMEDADGNPFEYPYFIHDSYDSTDAINKFDWELATNEEAYPLNSMTREMMTGMIELRRSTDAFRHGTMDAIDEHVSFIDAPEIGDEDLLIGYRAEDSESDAAYHVFINADDSERTLTLDMDLTDGIVLADADEAGVTEVAEPNGFNLTEESLTIDPLTAVIVQTGGEEPADELDPEERKLQEMTELSGKTDAYIDEGYISGPMRGQLSNTARQAVHHQEAGRSDQARSFTERYVDRLNSSQAERHVEEEARQELKEQAERILSDED</sequence>
<protein>
    <recommendedName>
        <fullName evidence="7">pullulanase</fullName>
        <ecNumber evidence="7">3.2.1.41</ecNumber>
    </recommendedName>
    <alternativeName>
        <fullName evidence="8">Alpha-dextrin endo-1,6-alpha-glucosidase</fullName>
    </alternativeName>
    <alternativeName>
        <fullName evidence="9">Pullulan 6-glucanohydrolase</fullName>
    </alternativeName>
</protein>
<evidence type="ECO:0000256" key="11">
    <source>
        <dbReference type="SAM" id="SignalP"/>
    </source>
</evidence>
<feature type="chain" id="PRO_5047107052" description="pullulanase" evidence="11">
    <location>
        <begin position="29"/>
        <end position="1960"/>
    </location>
</feature>
<dbReference type="SMART" id="SM00642">
    <property type="entry name" value="Aamy"/>
    <property type="match status" value="2"/>
</dbReference>
<dbReference type="EMBL" id="JBHSGK010000011">
    <property type="protein sequence ID" value="MFC4736905.1"/>
    <property type="molecule type" value="Genomic_DNA"/>
</dbReference>
<dbReference type="Pfam" id="PF22888">
    <property type="entry name" value="FIMAH"/>
    <property type="match status" value="1"/>
</dbReference>
<feature type="compositionally biased region" description="Basic and acidic residues" evidence="10">
    <location>
        <begin position="1936"/>
        <end position="1960"/>
    </location>
</feature>
<dbReference type="Pfam" id="PF00128">
    <property type="entry name" value="Alpha-amylase"/>
    <property type="match status" value="2"/>
</dbReference>
<reference evidence="14" key="1">
    <citation type="journal article" date="2019" name="Int. J. Syst. Evol. Microbiol.">
        <title>The Global Catalogue of Microorganisms (GCM) 10K type strain sequencing project: providing services to taxonomists for standard genome sequencing and annotation.</title>
        <authorList>
            <consortium name="The Broad Institute Genomics Platform"/>
            <consortium name="The Broad Institute Genome Sequencing Center for Infectious Disease"/>
            <person name="Wu L."/>
            <person name="Ma J."/>
        </authorList>
    </citation>
    <scope>NUCLEOTIDE SEQUENCE [LARGE SCALE GENOMIC DNA]</scope>
    <source>
        <strain evidence="14">JCM 12165</strain>
    </source>
</reference>
<dbReference type="RefSeq" id="WP_377909518.1">
    <property type="nucleotide sequence ID" value="NZ_JBHSGK010000011.1"/>
</dbReference>
<keyword evidence="5 13" id="KW-0326">Glycosidase</keyword>
<dbReference type="Pfam" id="PF03714">
    <property type="entry name" value="PUD"/>
    <property type="match status" value="4"/>
</dbReference>
<dbReference type="InterPro" id="IPR014755">
    <property type="entry name" value="Cu-Rt/internalin_Ig-like"/>
</dbReference>
<dbReference type="Gene3D" id="2.60.40.10">
    <property type="entry name" value="Immunoglobulins"/>
    <property type="match status" value="1"/>
</dbReference>
<evidence type="ECO:0000256" key="9">
    <source>
        <dbReference type="ARBA" id="ARBA00031076"/>
    </source>
</evidence>
<dbReference type="InterPro" id="IPR006047">
    <property type="entry name" value="GH13_cat_dom"/>
</dbReference>
<keyword evidence="14" id="KW-1185">Reference proteome</keyword>
<dbReference type="InterPro" id="IPR017853">
    <property type="entry name" value="GH"/>
</dbReference>
<comment type="catalytic activity">
    <reaction evidence="6">
        <text>Hydrolysis of (1-&gt;6)-alpha-D-glucosidic linkages in pullulan, amylopectin and glycogen, and in the alpha- and beta-limit dextrins of amylopectin and glycogen.</text>
        <dbReference type="EC" id="3.2.1.41"/>
    </reaction>
</comment>
<proteinExistence type="inferred from homology"/>
<evidence type="ECO:0000256" key="6">
    <source>
        <dbReference type="ARBA" id="ARBA00023965"/>
    </source>
</evidence>
<dbReference type="InterPro" id="IPR011838">
    <property type="entry name" value="Pullulan_Gpos"/>
</dbReference>
<dbReference type="SUPFAM" id="SSF81296">
    <property type="entry name" value="E set domains"/>
    <property type="match status" value="1"/>
</dbReference>
<dbReference type="Gene3D" id="2.60.40.1180">
    <property type="entry name" value="Golgi alpha-mannosidase II"/>
    <property type="match status" value="2"/>
</dbReference>
<evidence type="ECO:0000256" key="8">
    <source>
        <dbReference type="ARBA" id="ARBA00029618"/>
    </source>
</evidence>
<dbReference type="CDD" id="cd11341">
    <property type="entry name" value="AmyAc_Pullulanase_LD-like"/>
    <property type="match status" value="1"/>
</dbReference>
<dbReference type="InterPro" id="IPR005323">
    <property type="entry name" value="CBM41_pullulanase"/>
</dbReference>
<comment type="caution">
    <text evidence="13">The sequence shown here is derived from an EMBL/GenBank/DDBJ whole genome shotgun (WGS) entry which is preliminary data.</text>
</comment>
<dbReference type="SUPFAM" id="SSF49452">
    <property type="entry name" value="Starch-binding domain-like"/>
    <property type="match status" value="4"/>
</dbReference>
<evidence type="ECO:0000256" key="7">
    <source>
        <dbReference type="ARBA" id="ARBA00024062"/>
    </source>
</evidence>
<comment type="similarity">
    <text evidence="1">Belongs to the glycosyl hydrolase 13 family.</text>
</comment>
<evidence type="ECO:0000313" key="13">
    <source>
        <dbReference type="EMBL" id="MFC4736905.1"/>
    </source>
</evidence>
<feature type="domain" description="Glycosyl hydrolase family 13 catalytic" evidence="12">
    <location>
        <begin position="376"/>
        <end position="756"/>
    </location>
</feature>
<evidence type="ECO:0000256" key="4">
    <source>
        <dbReference type="ARBA" id="ARBA00022837"/>
    </source>
</evidence>
<evidence type="ECO:0000256" key="10">
    <source>
        <dbReference type="SAM" id="MobiDB-lite"/>
    </source>
</evidence>
<feature type="region of interest" description="Disordered" evidence="10">
    <location>
        <begin position="1897"/>
        <end position="1960"/>
    </location>
</feature>
<keyword evidence="3 13" id="KW-0378">Hydrolase</keyword>
<gene>
    <name evidence="13" type="ORF">ACFO4L_09940</name>
</gene>
<evidence type="ECO:0000259" key="12">
    <source>
        <dbReference type="SMART" id="SM00642"/>
    </source>
</evidence>
<keyword evidence="2 11" id="KW-0732">Signal</keyword>
<evidence type="ECO:0000256" key="3">
    <source>
        <dbReference type="ARBA" id="ARBA00022801"/>
    </source>
</evidence>
<dbReference type="InterPro" id="IPR040806">
    <property type="entry name" value="SpuA_C"/>
</dbReference>
<dbReference type="GO" id="GO:0051060">
    <property type="term" value="F:pullulanase activity"/>
    <property type="evidence" value="ECO:0007669"/>
    <property type="project" value="UniProtKB-EC"/>
</dbReference>
<dbReference type="Pfam" id="PF18033">
    <property type="entry name" value="SpuA_C"/>
    <property type="match status" value="1"/>
</dbReference>
<evidence type="ECO:0000256" key="5">
    <source>
        <dbReference type="ARBA" id="ARBA00023295"/>
    </source>
</evidence>
<feature type="compositionally biased region" description="Basic and acidic residues" evidence="10">
    <location>
        <begin position="1910"/>
        <end position="1929"/>
    </location>
</feature>
<feature type="domain" description="Glycosyl hydrolase family 13 catalytic" evidence="12">
    <location>
        <begin position="1316"/>
        <end position="1700"/>
    </location>
</feature>
<feature type="signal peptide" evidence="11">
    <location>
        <begin position="1"/>
        <end position="28"/>
    </location>
</feature>
<evidence type="ECO:0000256" key="1">
    <source>
        <dbReference type="ARBA" id="ARBA00008061"/>
    </source>
</evidence>
<keyword evidence="4" id="KW-0106">Calcium</keyword>
<dbReference type="PANTHER" id="PTHR43002">
    <property type="entry name" value="GLYCOGEN DEBRANCHING ENZYME"/>
    <property type="match status" value="1"/>
</dbReference>
<dbReference type="InterPro" id="IPR014756">
    <property type="entry name" value="Ig_E-set"/>
</dbReference>
<dbReference type="InterPro" id="IPR013783">
    <property type="entry name" value="Ig-like_fold"/>
</dbReference>
<dbReference type="Gene3D" id="2.60.40.1110">
    <property type="match status" value="4"/>
</dbReference>
<dbReference type="SUPFAM" id="SSF51445">
    <property type="entry name" value="(Trans)glycosidases"/>
    <property type="match status" value="2"/>
</dbReference>
<dbReference type="CDD" id="cd02860">
    <property type="entry name" value="E_set_Pullulanase"/>
    <property type="match status" value="1"/>
</dbReference>
<accession>A0ABV9NXW7</accession>
<evidence type="ECO:0000256" key="2">
    <source>
        <dbReference type="ARBA" id="ARBA00022729"/>
    </source>
</evidence>
<dbReference type="NCBIfam" id="TIGR02102">
    <property type="entry name" value="pullulan_Gpos"/>
    <property type="match status" value="1"/>
</dbReference>
<dbReference type="InterPro" id="IPR013784">
    <property type="entry name" value="Carb-bd-like_fold"/>
</dbReference>
<dbReference type="Gene3D" id="3.20.20.80">
    <property type="entry name" value="Glycosidases"/>
    <property type="match status" value="2"/>
</dbReference>
<organism evidence="13 14">
    <name type="scientific">Bacillus daqingensis</name>
    <dbReference type="NCBI Taxonomy" id="872396"/>
    <lineage>
        <taxon>Bacteria</taxon>
        <taxon>Bacillati</taxon>
        <taxon>Bacillota</taxon>
        <taxon>Bacilli</taxon>
        <taxon>Bacillales</taxon>
        <taxon>Bacillaceae</taxon>
        <taxon>Bacillus</taxon>
    </lineage>
</organism>
<dbReference type="EC" id="3.2.1.41" evidence="7"/>
<dbReference type="CDD" id="cd10315">
    <property type="entry name" value="CBM41_pullulanase"/>
    <property type="match status" value="4"/>
</dbReference>
<evidence type="ECO:0000313" key="14">
    <source>
        <dbReference type="Proteomes" id="UP001595896"/>
    </source>
</evidence>
<dbReference type="Pfam" id="PF02922">
    <property type="entry name" value="CBM_48"/>
    <property type="match status" value="1"/>
</dbReference>
<dbReference type="Proteomes" id="UP001595896">
    <property type="component" value="Unassembled WGS sequence"/>
</dbReference>
<dbReference type="SUPFAM" id="SSF51011">
    <property type="entry name" value="Glycosyl hydrolase domain"/>
    <property type="match status" value="1"/>
</dbReference>
<name>A0ABV9NXW7_9BACI</name>
<dbReference type="InterPro" id="IPR004193">
    <property type="entry name" value="Glyco_hydro_13_N"/>
</dbReference>
<dbReference type="Gene3D" id="2.60.40.1220">
    <property type="match status" value="1"/>
</dbReference>
<dbReference type="InterPro" id="IPR013780">
    <property type="entry name" value="Glyco_hydro_b"/>
</dbReference>